<dbReference type="CDD" id="cd06186">
    <property type="entry name" value="NOX_Duox_like_FAD_NADP"/>
    <property type="match status" value="1"/>
</dbReference>
<feature type="transmembrane region" description="Helical" evidence="8">
    <location>
        <begin position="240"/>
        <end position="258"/>
    </location>
</feature>
<keyword evidence="5" id="KW-0406">Ion transport</keyword>
<keyword evidence="3 8" id="KW-1133">Transmembrane helix</keyword>
<feature type="transmembrane region" description="Helical" evidence="8">
    <location>
        <begin position="97"/>
        <end position="116"/>
    </location>
</feature>
<proteinExistence type="predicted"/>
<evidence type="ECO:0000313" key="11">
    <source>
        <dbReference type="EMBL" id="KAI9264357.1"/>
    </source>
</evidence>
<dbReference type="PANTHER" id="PTHR11972">
    <property type="entry name" value="NADPH OXIDASE"/>
    <property type="match status" value="1"/>
</dbReference>
<organism evidence="11 12">
    <name type="scientific">Phascolomyces articulosus</name>
    <dbReference type="NCBI Taxonomy" id="60185"/>
    <lineage>
        <taxon>Eukaryota</taxon>
        <taxon>Fungi</taxon>
        <taxon>Fungi incertae sedis</taxon>
        <taxon>Mucoromycota</taxon>
        <taxon>Mucoromycotina</taxon>
        <taxon>Mucoromycetes</taxon>
        <taxon>Mucorales</taxon>
        <taxon>Lichtheimiaceae</taxon>
        <taxon>Phascolomyces</taxon>
    </lineage>
</organism>
<evidence type="ECO:0000259" key="10">
    <source>
        <dbReference type="Pfam" id="PF08030"/>
    </source>
</evidence>
<dbReference type="GO" id="GO:0016491">
    <property type="term" value="F:oxidoreductase activity"/>
    <property type="evidence" value="ECO:0007669"/>
    <property type="project" value="UniProtKB-KW"/>
</dbReference>
<dbReference type="Pfam" id="PF01794">
    <property type="entry name" value="Ferric_reduct"/>
    <property type="match status" value="1"/>
</dbReference>
<name>A0AAD5PED4_9FUNG</name>
<dbReference type="SUPFAM" id="SSF52343">
    <property type="entry name" value="Ferredoxin reductase-like, C-terminal NADP-linked domain"/>
    <property type="match status" value="1"/>
</dbReference>
<dbReference type="Proteomes" id="UP001209540">
    <property type="component" value="Unassembled WGS sequence"/>
</dbReference>
<evidence type="ECO:0000256" key="2">
    <source>
        <dbReference type="ARBA" id="ARBA00022692"/>
    </source>
</evidence>
<evidence type="ECO:0000256" key="1">
    <source>
        <dbReference type="ARBA" id="ARBA00004141"/>
    </source>
</evidence>
<gene>
    <name evidence="11" type="ORF">BDA99DRAFT_481594</name>
</gene>
<evidence type="ECO:0000256" key="8">
    <source>
        <dbReference type="SAM" id="Phobius"/>
    </source>
</evidence>
<keyword evidence="4" id="KW-0560">Oxidoreductase</keyword>
<dbReference type="InterPro" id="IPR013130">
    <property type="entry name" value="Fe3_Rdtase_TM_dom"/>
</dbReference>
<feature type="domain" description="Ferric oxidoreductase" evidence="9">
    <location>
        <begin position="139"/>
        <end position="251"/>
    </location>
</feature>
<reference evidence="11" key="1">
    <citation type="journal article" date="2022" name="IScience">
        <title>Evolution of zygomycete secretomes and the origins of terrestrial fungal ecologies.</title>
        <authorList>
            <person name="Chang Y."/>
            <person name="Wang Y."/>
            <person name="Mondo S."/>
            <person name="Ahrendt S."/>
            <person name="Andreopoulos W."/>
            <person name="Barry K."/>
            <person name="Beard J."/>
            <person name="Benny G.L."/>
            <person name="Blankenship S."/>
            <person name="Bonito G."/>
            <person name="Cuomo C."/>
            <person name="Desiro A."/>
            <person name="Gervers K.A."/>
            <person name="Hundley H."/>
            <person name="Kuo A."/>
            <person name="LaButti K."/>
            <person name="Lang B.F."/>
            <person name="Lipzen A."/>
            <person name="O'Donnell K."/>
            <person name="Pangilinan J."/>
            <person name="Reynolds N."/>
            <person name="Sandor L."/>
            <person name="Smith M.E."/>
            <person name="Tsang A."/>
            <person name="Grigoriev I.V."/>
            <person name="Stajich J.E."/>
            <person name="Spatafora J.W."/>
        </authorList>
    </citation>
    <scope>NUCLEOTIDE SEQUENCE</scope>
    <source>
        <strain evidence="11">RSA 2281</strain>
    </source>
</reference>
<dbReference type="SFLD" id="SFLDS00052">
    <property type="entry name" value="Ferric_Reductase_Domain"/>
    <property type="match status" value="1"/>
</dbReference>
<reference evidence="11" key="2">
    <citation type="submission" date="2023-02" db="EMBL/GenBank/DDBJ databases">
        <authorList>
            <consortium name="DOE Joint Genome Institute"/>
            <person name="Mondo S.J."/>
            <person name="Chang Y."/>
            <person name="Wang Y."/>
            <person name="Ahrendt S."/>
            <person name="Andreopoulos W."/>
            <person name="Barry K."/>
            <person name="Beard J."/>
            <person name="Benny G.L."/>
            <person name="Blankenship S."/>
            <person name="Bonito G."/>
            <person name="Cuomo C."/>
            <person name="Desiro A."/>
            <person name="Gervers K.A."/>
            <person name="Hundley H."/>
            <person name="Kuo A."/>
            <person name="LaButti K."/>
            <person name="Lang B.F."/>
            <person name="Lipzen A."/>
            <person name="O'Donnell K."/>
            <person name="Pangilinan J."/>
            <person name="Reynolds N."/>
            <person name="Sandor L."/>
            <person name="Smith M.W."/>
            <person name="Tsang A."/>
            <person name="Grigoriev I.V."/>
            <person name="Stajich J.E."/>
            <person name="Spatafora J.W."/>
        </authorList>
    </citation>
    <scope>NUCLEOTIDE SEQUENCE</scope>
    <source>
        <strain evidence="11">RSA 2281</strain>
    </source>
</reference>
<feature type="domain" description="Ferric reductase NAD binding" evidence="10">
    <location>
        <begin position="429"/>
        <end position="556"/>
    </location>
</feature>
<evidence type="ECO:0000259" key="9">
    <source>
        <dbReference type="Pfam" id="PF01794"/>
    </source>
</evidence>
<dbReference type="InterPro" id="IPR039261">
    <property type="entry name" value="FNR_nucleotide-bd"/>
</dbReference>
<feature type="region of interest" description="Disordered" evidence="7">
    <location>
        <begin position="361"/>
        <end position="384"/>
    </location>
</feature>
<dbReference type="Gene3D" id="3.40.50.80">
    <property type="entry name" value="Nucleotide-binding domain of ferredoxin-NADP reductase (FNR) module"/>
    <property type="match status" value="1"/>
</dbReference>
<sequence>MPGDLHLFTDFHKAGYLYLLCSWAVFLSYCALYQTDQFIKIWRRRQRRRKRQYHKQDDDDDDGKIRTPLEIINDFLRPLEHTISIPYVATMISLKHFISMTLFCIINIIFCYFAPFKLHPEVERYEVPITGILDRRMAYVCMANWSFAIVLGTRNSIITNLCGMTFEQLIPFHRWVARIGMAETALHIFYRWWEGYATTGQWYDSFMLNEEYLSGSVSTIGYFILYFTAFDFIRRNFFRTFYYSHLIGFLIGTGGAMWHEWSCIYFFYPPCILWVLDRALRSYKSWVEPIELIHIEQYNEKIVHAKVAYKPLTDGSFRPGQYVFAAYLNGKKGWKNWFERHAEWYPMTISDIFTTTTTTTITNEPASSSSSSSSVSSSSQITEQKRGASIHIKALGDGTRQLMEDVRDGKKLELRVDGPYGPRLHYLDYSTVALFALGIGVTPALTVLKDCVEQPVRRSCVRRVYLVWSSINADEIQPFVDYILYCKTYPSSVQLDMTIHLTREKDKSKCTQLSETLGCTIIQGKRPNIPECIDQIAYDVDHRNVWVHTCGSVPFMMSIINEATRHQFDFHHETFEF</sequence>
<evidence type="ECO:0000313" key="12">
    <source>
        <dbReference type="Proteomes" id="UP001209540"/>
    </source>
</evidence>
<keyword evidence="6 8" id="KW-0472">Membrane</keyword>
<dbReference type="AlphaFoldDB" id="A0AAD5PED4"/>
<dbReference type="GO" id="GO:0005886">
    <property type="term" value="C:plasma membrane"/>
    <property type="evidence" value="ECO:0007669"/>
    <property type="project" value="TreeGrafter"/>
</dbReference>
<protein>
    <recommendedName>
        <fullName evidence="13">FAD-binding FR-type domain-containing protein</fullName>
    </recommendedName>
</protein>
<keyword evidence="2 8" id="KW-0812">Transmembrane</keyword>
<comment type="caution">
    <text evidence="11">The sequence shown here is derived from an EMBL/GenBank/DDBJ whole genome shotgun (WGS) entry which is preliminary data.</text>
</comment>
<evidence type="ECO:0008006" key="13">
    <source>
        <dbReference type="Google" id="ProtNLM"/>
    </source>
</evidence>
<evidence type="ECO:0000256" key="6">
    <source>
        <dbReference type="ARBA" id="ARBA00023136"/>
    </source>
</evidence>
<feature type="transmembrane region" description="Helical" evidence="8">
    <location>
        <begin position="15"/>
        <end position="35"/>
    </location>
</feature>
<evidence type="ECO:0000256" key="7">
    <source>
        <dbReference type="SAM" id="MobiDB-lite"/>
    </source>
</evidence>
<evidence type="ECO:0000256" key="5">
    <source>
        <dbReference type="ARBA" id="ARBA00023065"/>
    </source>
</evidence>
<dbReference type="EMBL" id="JAIXMP010000012">
    <property type="protein sequence ID" value="KAI9264357.1"/>
    <property type="molecule type" value="Genomic_DNA"/>
</dbReference>
<feature type="transmembrane region" description="Helical" evidence="8">
    <location>
        <begin position="213"/>
        <end position="233"/>
    </location>
</feature>
<keyword evidence="5" id="KW-0813">Transport</keyword>
<dbReference type="SFLD" id="SFLDG01168">
    <property type="entry name" value="Ferric_reductase_subgroup_(FRE"/>
    <property type="match status" value="1"/>
</dbReference>
<dbReference type="InterPro" id="IPR050369">
    <property type="entry name" value="RBOH/FRE"/>
</dbReference>
<evidence type="ECO:0000256" key="3">
    <source>
        <dbReference type="ARBA" id="ARBA00022989"/>
    </source>
</evidence>
<feature type="compositionally biased region" description="Low complexity" evidence="7">
    <location>
        <begin position="361"/>
        <end position="379"/>
    </location>
</feature>
<accession>A0AAD5PED4</accession>
<dbReference type="GO" id="GO:0006811">
    <property type="term" value="P:monoatomic ion transport"/>
    <property type="evidence" value="ECO:0007669"/>
    <property type="project" value="UniProtKB-KW"/>
</dbReference>
<dbReference type="PRINTS" id="PR00466">
    <property type="entry name" value="GP91PHOX"/>
</dbReference>
<evidence type="ECO:0000256" key="4">
    <source>
        <dbReference type="ARBA" id="ARBA00023002"/>
    </source>
</evidence>
<dbReference type="InterPro" id="IPR000778">
    <property type="entry name" value="Cyt_b245_heavy_chain"/>
</dbReference>
<comment type="subcellular location">
    <subcellularLocation>
        <location evidence="1">Membrane</location>
        <topology evidence="1">Multi-pass membrane protein</topology>
    </subcellularLocation>
</comment>
<dbReference type="PANTHER" id="PTHR11972:SF193">
    <property type="entry name" value="FAD-BINDING FR-TYPE DOMAIN-CONTAINING PROTEIN"/>
    <property type="match status" value="1"/>
</dbReference>
<dbReference type="Pfam" id="PF08030">
    <property type="entry name" value="NAD_binding_6"/>
    <property type="match status" value="1"/>
</dbReference>
<dbReference type="InterPro" id="IPR013121">
    <property type="entry name" value="Fe_red_NAD-bd_6"/>
</dbReference>
<keyword evidence="12" id="KW-1185">Reference proteome</keyword>